<keyword evidence="3" id="KW-1185">Reference proteome</keyword>
<feature type="region of interest" description="Disordered" evidence="1">
    <location>
        <begin position="16"/>
        <end position="35"/>
    </location>
</feature>
<proteinExistence type="predicted"/>
<dbReference type="EMBL" id="OV170226">
    <property type="protein sequence ID" value="CAH0727420.1"/>
    <property type="molecule type" value="Genomic_DNA"/>
</dbReference>
<gene>
    <name evidence="2" type="ORF">BINO364_LOCUS12763</name>
</gene>
<protein>
    <recommendedName>
        <fullName evidence="4">Outer dense fiber protein 3</fullName>
    </recommendedName>
</protein>
<dbReference type="Proteomes" id="UP000838878">
    <property type="component" value="Chromosome 6"/>
</dbReference>
<name>A0A8J9VUA3_9NEOP</name>
<evidence type="ECO:0000256" key="1">
    <source>
        <dbReference type="SAM" id="MobiDB-lite"/>
    </source>
</evidence>
<evidence type="ECO:0000313" key="2">
    <source>
        <dbReference type="EMBL" id="CAH0727420.1"/>
    </source>
</evidence>
<reference evidence="2" key="1">
    <citation type="submission" date="2021-12" db="EMBL/GenBank/DDBJ databases">
        <authorList>
            <person name="Martin H S."/>
        </authorList>
    </citation>
    <scope>NUCLEOTIDE SEQUENCE</scope>
</reference>
<sequence>MPWGWECRAKLVKQLPAKPTEKRGQLSSAVQNPGPHHYEMPEVYCGKGNSGIKRAPAYTFGQQTPVTFNKPVILGCAPMLDISGMGPKGQYKIKHDTISPRIDPQEKGKNPGPGTYVPRSEVKYKRPPAYSMRPAARPDYQPSDQWSPSPNMYLPYLPGKKKSPAYSFGSMSKELSGPAIPSPGTYEPNFKYIEKSKPAYSFGAPWRSLKPPKIPPPNTYCEKKFMYTKRTIPAPSFGIRHTPYLGKRHEYLKSSKLDLVISEL</sequence>
<evidence type="ECO:0008006" key="4">
    <source>
        <dbReference type="Google" id="ProtNLM"/>
    </source>
</evidence>
<dbReference type="OrthoDB" id="429991at2759"/>
<feature type="region of interest" description="Disordered" evidence="1">
    <location>
        <begin position="98"/>
        <end position="122"/>
    </location>
</feature>
<dbReference type="AlphaFoldDB" id="A0A8J9VUA3"/>
<evidence type="ECO:0000313" key="3">
    <source>
        <dbReference type="Proteomes" id="UP000838878"/>
    </source>
</evidence>
<dbReference type="Pfam" id="PF07004">
    <property type="entry name" value="SHIPPO-rpt"/>
    <property type="match status" value="3"/>
</dbReference>
<accession>A0A8J9VUA3</accession>
<feature type="non-terminal residue" evidence="2">
    <location>
        <position position="264"/>
    </location>
</feature>
<feature type="compositionally biased region" description="Basic and acidic residues" evidence="1">
    <location>
        <begin position="98"/>
        <end position="109"/>
    </location>
</feature>
<organism evidence="2 3">
    <name type="scientific">Brenthis ino</name>
    <name type="common">lesser marbled fritillary</name>
    <dbReference type="NCBI Taxonomy" id="405034"/>
    <lineage>
        <taxon>Eukaryota</taxon>
        <taxon>Metazoa</taxon>
        <taxon>Ecdysozoa</taxon>
        <taxon>Arthropoda</taxon>
        <taxon>Hexapoda</taxon>
        <taxon>Insecta</taxon>
        <taxon>Pterygota</taxon>
        <taxon>Neoptera</taxon>
        <taxon>Endopterygota</taxon>
        <taxon>Lepidoptera</taxon>
        <taxon>Glossata</taxon>
        <taxon>Ditrysia</taxon>
        <taxon>Papilionoidea</taxon>
        <taxon>Nymphalidae</taxon>
        <taxon>Heliconiinae</taxon>
        <taxon>Argynnini</taxon>
        <taxon>Brenthis</taxon>
    </lineage>
</organism>
<dbReference type="InterPro" id="IPR010736">
    <property type="entry name" value="SHIPPO-rpt"/>
</dbReference>